<dbReference type="InterPro" id="IPR001279">
    <property type="entry name" value="Metallo-B-lactamas"/>
</dbReference>
<evidence type="ECO:0000313" key="7">
    <source>
        <dbReference type="Proteomes" id="UP001236559"/>
    </source>
</evidence>
<dbReference type="InterPro" id="IPR016440">
    <property type="entry name" value="Rubredoxin-O_OxRdtase"/>
</dbReference>
<dbReference type="SUPFAM" id="SSF52218">
    <property type="entry name" value="Flavoproteins"/>
    <property type="match status" value="1"/>
</dbReference>
<dbReference type="Gene3D" id="3.60.15.10">
    <property type="entry name" value="Ribonuclease Z/Hydroxyacylglutathione hydrolase-like"/>
    <property type="match status" value="1"/>
</dbReference>
<dbReference type="Proteomes" id="UP001236559">
    <property type="component" value="Unassembled WGS sequence"/>
</dbReference>
<dbReference type="Gene3D" id="3.40.50.360">
    <property type="match status" value="1"/>
</dbReference>
<protein>
    <submittedName>
        <fullName evidence="6">Flavorubredoxin</fullName>
    </submittedName>
</protein>
<dbReference type="PIRSF" id="PIRSF005243">
    <property type="entry name" value="ROO"/>
    <property type="match status" value="1"/>
</dbReference>
<proteinExistence type="inferred from homology"/>
<evidence type="ECO:0000256" key="1">
    <source>
        <dbReference type="ARBA" id="ARBA00001962"/>
    </source>
</evidence>
<comment type="caution">
    <text evidence="6">The sequence shown here is derived from an EMBL/GenBank/DDBJ whole genome shotgun (WGS) entry which is preliminary data.</text>
</comment>
<dbReference type="InterPro" id="IPR008254">
    <property type="entry name" value="Flavodoxin/NO_synth"/>
</dbReference>
<comment type="similarity">
    <text evidence="2">In the N-terminal section; belongs to the zinc metallo-hydrolase group 3 family.</text>
</comment>
<dbReference type="Pfam" id="PF19583">
    <property type="entry name" value="ODP"/>
    <property type="match status" value="1"/>
</dbReference>
<accession>A0ABU0AVQ8</accession>
<keyword evidence="3" id="KW-0813">Transport</keyword>
<reference evidence="6 7" key="1">
    <citation type="submission" date="2023-07" db="EMBL/GenBank/DDBJ databases">
        <title>Genomic Encyclopedia of Type Strains, Phase IV (KMG-IV): sequencing the most valuable type-strain genomes for metagenomic binning, comparative biology and taxonomic classification.</title>
        <authorList>
            <person name="Goeker M."/>
        </authorList>
    </citation>
    <scope>NUCLEOTIDE SEQUENCE [LARGE SCALE GENOMIC DNA]</scope>
    <source>
        <strain evidence="6 7">DSM 22616</strain>
    </source>
</reference>
<dbReference type="CDD" id="cd07709">
    <property type="entry name" value="flavodiiron_proteins_MBL-fold"/>
    <property type="match status" value="1"/>
</dbReference>
<evidence type="ECO:0000259" key="5">
    <source>
        <dbReference type="PROSITE" id="PS50902"/>
    </source>
</evidence>
<dbReference type="SUPFAM" id="SSF56281">
    <property type="entry name" value="Metallo-hydrolase/oxidoreductase"/>
    <property type="match status" value="1"/>
</dbReference>
<dbReference type="InterPro" id="IPR051285">
    <property type="entry name" value="NADH_oxidoreductase_modular"/>
</dbReference>
<dbReference type="PROSITE" id="PS50902">
    <property type="entry name" value="FLAVODOXIN_LIKE"/>
    <property type="match status" value="1"/>
</dbReference>
<dbReference type="SMART" id="SM00849">
    <property type="entry name" value="Lactamase_B"/>
    <property type="match status" value="1"/>
</dbReference>
<comment type="cofactor">
    <cofactor evidence="1">
        <name>Fe cation</name>
        <dbReference type="ChEBI" id="CHEBI:24875"/>
    </cofactor>
</comment>
<organism evidence="6 7">
    <name type="scientific">Peptoniphilus koenoeneniae</name>
    <dbReference type="NCBI Taxonomy" id="507751"/>
    <lineage>
        <taxon>Bacteria</taxon>
        <taxon>Bacillati</taxon>
        <taxon>Bacillota</taxon>
        <taxon>Tissierellia</taxon>
        <taxon>Tissierellales</taxon>
        <taxon>Peptoniphilaceae</taxon>
        <taxon>Peptoniphilus</taxon>
    </lineage>
</organism>
<dbReference type="EMBL" id="JAUSTN010000001">
    <property type="protein sequence ID" value="MDQ0274085.1"/>
    <property type="molecule type" value="Genomic_DNA"/>
</dbReference>
<name>A0ABU0AVQ8_9FIRM</name>
<evidence type="ECO:0000256" key="3">
    <source>
        <dbReference type="ARBA" id="ARBA00022448"/>
    </source>
</evidence>
<dbReference type="InterPro" id="IPR001226">
    <property type="entry name" value="Flavodoxin_CS"/>
</dbReference>
<gene>
    <name evidence="6" type="ORF">J2S72_000081</name>
</gene>
<dbReference type="InterPro" id="IPR036866">
    <property type="entry name" value="RibonucZ/Hydroxyglut_hydro"/>
</dbReference>
<feature type="domain" description="Flavodoxin-like" evidence="5">
    <location>
        <begin position="259"/>
        <end position="400"/>
    </location>
</feature>
<dbReference type="InterPro" id="IPR029039">
    <property type="entry name" value="Flavoprotein-like_sf"/>
</dbReference>
<evidence type="ECO:0000256" key="4">
    <source>
        <dbReference type="ARBA" id="ARBA00022982"/>
    </source>
</evidence>
<keyword evidence="4" id="KW-0249">Electron transport</keyword>
<dbReference type="InterPro" id="IPR045761">
    <property type="entry name" value="ODP_dom"/>
</dbReference>
<dbReference type="RefSeq" id="WP_023056342.1">
    <property type="nucleotide sequence ID" value="NZ_JAUSTN010000001.1"/>
</dbReference>
<dbReference type="PANTHER" id="PTHR32145:SF20">
    <property type="entry name" value="FLAVOPROTEIN"/>
    <property type="match status" value="1"/>
</dbReference>
<evidence type="ECO:0000313" key="6">
    <source>
        <dbReference type="EMBL" id="MDQ0274085.1"/>
    </source>
</evidence>
<evidence type="ECO:0000256" key="2">
    <source>
        <dbReference type="ARBA" id="ARBA00007121"/>
    </source>
</evidence>
<keyword evidence="7" id="KW-1185">Reference proteome</keyword>
<dbReference type="Pfam" id="PF00258">
    <property type="entry name" value="Flavodoxin_1"/>
    <property type="match status" value="1"/>
</dbReference>
<dbReference type="PANTHER" id="PTHR32145">
    <property type="entry name" value="DIFLAVIN FLAVOPROTEIN A 2-RELATED"/>
    <property type="match status" value="1"/>
</dbReference>
<sequence length="416" mass="47391">MLYNIRKVTDDLYYVGGNDHRTHLFENIHPIPEGVSYNSYLLKDEKNVLIDTVDWSIVKDFLERIKVVLNGEPLDYLLIHHLELDHAGAIEEVILRYPDVKVICSEQGFEFMSQTGYEIKEENKIIVKEGDTFSFGKHTFAFVEAPMVHWPEVIMSLDVTNGCLFSADAFGTFGALDGKLFNDEVNFDRDYLDHMRRYLTNIVGKYGAFVQDVLKKAAPLLPQVKFICPLHGPVWRNDFGYIIGKYDTWSKYEPEEYGVLIVYGSMYGNTERAAQELASDLCEKGMTNVVVRDVSSTHVSYLISDAFKYSHIVLASVTYNLGIYPPMKDFLNDMEALNLQNRTIGILENGTWACTVGDKMEDFLDENMKLMDVLNERVTINTSLNSANRSDMDGLTDALIESIKNLKELKAKKADK</sequence>
<dbReference type="PROSITE" id="PS00201">
    <property type="entry name" value="FLAVODOXIN"/>
    <property type="match status" value="1"/>
</dbReference>